<comment type="caution">
    <text evidence="2">The sequence shown here is derived from an EMBL/GenBank/DDBJ whole genome shotgun (WGS) entry which is preliminary data.</text>
</comment>
<dbReference type="SUPFAM" id="SSF55811">
    <property type="entry name" value="Nudix"/>
    <property type="match status" value="1"/>
</dbReference>
<dbReference type="Gene3D" id="3.90.79.10">
    <property type="entry name" value="Nucleoside Triphosphate Pyrophosphohydrolase"/>
    <property type="match status" value="1"/>
</dbReference>
<reference evidence="2 3" key="1">
    <citation type="submission" date="2018-05" db="EMBL/GenBank/DDBJ databases">
        <title>Genomic Encyclopedia of Type Strains, Phase IV (KMG-IV): sequencing the most valuable type-strain genomes for metagenomic binning, comparative biology and taxonomic classification.</title>
        <authorList>
            <person name="Goeker M."/>
        </authorList>
    </citation>
    <scope>NUCLEOTIDE SEQUENCE [LARGE SCALE GENOMIC DNA]</scope>
    <source>
        <strain evidence="2 3">DSM 19792</strain>
    </source>
</reference>
<evidence type="ECO:0000259" key="1">
    <source>
        <dbReference type="PROSITE" id="PS51462"/>
    </source>
</evidence>
<name>A0A318IJM5_9BURK</name>
<dbReference type="Proteomes" id="UP000247792">
    <property type="component" value="Unassembled WGS sequence"/>
</dbReference>
<dbReference type="InterPro" id="IPR015797">
    <property type="entry name" value="NUDIX_hydrolase-like_dom_sf"/>
</dbReference>
<dbReference type="PROSITE" id="PS51462">
    <property type="entry name" value="NUDIX"/>
    <property type="match status" value="1"/>
</dbReference>
<dbReference type="AlphaFoldDB" id="A0A318IJM5"/>
<dbReference type="CDD" id="cd03674">
    <property type="entry name" value="NUDIX_Hydrolase"/>
    <property type="match status" value="1"/>
</dbReference>
<dbReference type="EMBL" id="QJKB01000038">
    <property type="protein sequence ID" value="PXX33086.1"/>
    <property type="molecule type" value="Genomic_DNA"/>
</dbReference>
<evidence type="ECO:0000313" key="2">
    <source>
        <dbReference type="EMBL" id="PXX33086.1"/>
    </source>
</evidence>
<dbReference type="PANTHER" id="PTHR43222:SF2">
    <property type="entry name" value="NUDIX HYDROLASE 23, CHLOROPLASTIC"/>
    <property type="match status" value="1"/>
</dbReference>
<organism evidence="2 3">
    <name type="scientific">Undibacterium pigrum</name>
    <dbReference type="NCBI Taxonomy" id="401470"/>
    <lineage>
        <taxon>Bacteria</taxon>
        <taxon>Pseudomonadati</taxon>
        <taxon>Pseudomonadota</taxon>
        <taxon>Betaproteobacteria</taxon>
        <taxon>Burkholderiales</taxon>
        <taxon>Oxalobacteraceae</taxon>
        <taxon>Undibacterium</taxon>
    </lineage>
</organism>
<dbReference type="PANTHER" id="PTHR43222">
    <property type="entry name" value="NUDIX HYDROLASE 23"/>
    <property type="match status" value="1"/>
</dbReference>
<protein>
    <submittedName>
        <fullName evidence="2">8-oxo-dGTP pyrophosphatase MutT (NUDIX family)</fullName>
    </submittedName>
</protein>
<dbReference type="GO" id="GO:0003824">
    <property type="term" value="F:catalytic activity"/>
    <property type="evidence" value="ECO:0007669"/>
    <property type="project" value="UniProtKB-ARBA"/>
</dbReference>
<sequence length="196" mass="21774">MHCLGYNRVFVFILTMPMQDQLITLLNAHQASNATEAAHLRQALEFISSTANCCSRSTQAGHVTASAWILSPDRQAALLTHHKKLNRWLQLGGHTEDGDTNIQDAAAREAREESGIADLQLISSALFDVDVHPIPARANEAAHYHYDLRFLFQARHIHFEVSDESHDLAWVPLAKLVQEDDNASVSRMAGKCLGNI</sequence>
<accession>A0A318IJM5</accession>
<evidence type="ECO:0000313" key="3">
    <source>
        <dbReference type="Proteomes" id="UP000247792"/>
    </source>
</evidence>
<feature type="domain" description="Nudix hydrolase" evidence="1">
    <location>
        <begin position="60"/>
        <end position="193"/>
    </location>
</feature>
<gene>
    <name evidence="2" type="ORF">DFR42_1382</name>
</gene>
<dbReference type="Pfam" id="PF00293">
    <property type="entry name" value="NUDIX"/>
    <property type="match status" value="1"/>
</dbReference>
<proteinExistence type="predicted"/>
<dbReference type="InterPro" id="IPR000086">
    <property type="entry name" value="NUDIX_hydrolase_dom"/>
</dbReference>
<keyword evidence="3" id="KW-1185">Reference proteome</keyword>